<evidence type="ECO:0000256" key="2">
    <source>
        <dbReference type="ARBA" id="ARBA00023125"/>
    </source>
</evidence>
<dbReference type="GO" id="GO:0003677">
    <property type="term" value="F:DNA binding"/>
    <property type="evidence" value="ECO:0007669"/>
    <property type="project" value="UniProtKB-UniRule"/>
</dbReference>
<dbReference type="InterPro" id="IPR009057">
    <property type="entry name" value="Homeodomain-like_sf"/>
</dbReference>
<evidence type="ECO:0000256" key="1">
    <source>
        <dbReference type="ARBA" id="ARBA00004123"/>
    </source>
</evidence>
<evidence type="ECO:0000256" key="3">
    <source>
        <dbReference type="ARBA" id="ARBA00023242"/>
    </source>
</evidence>
<protein>
    <submittedName>
        <fullName evidence="7">Tigger transposable element-derived protein 4-like</fullName>
    </submittedName>
</protein>
<feature type="domain" description="HTH psq-type" evidence="5">
    <location>
        <begin position="1"/>
        <end position="49"/>
    </location>
</feature>
<dbReference type="InterPro" id="IPR050863">
    <property type="entry name" value="CenT-Element_Derived"/>
</dbReference>
<dbReference type="Gene3D" id="1.10.10.60">
    <property type="entry name" value="Homeodomain-like"/>
    <property type="match status" value="2"/>
</dbReference>
<evidence type="ECO:0000259" key="6">
    <source>
        <dbReference type="PROSITE" id="PS51253"/>
    </source>
</evidence>
<dbReference type="Pfam" id="PF03221">
    <property type="entry name" value="HTH_Tnp_Tc5"/>
    <property type="match status" value="1"/>
</dbReference>
<keyword evidence="8" id="KW-1185">Reference proteome</keyword>
<dbReference type="InterPro" id="IPR007889">
    <property type="entry name" value="HTH_Psq"/>
</dbReference>
<dbReference type="InterPro" id="IPR004875">
    <property type="entry name" value="DDE_SF_endonuclease_dom"/>
</dbReference>
<evidence type="ECO:0000313" key="7">
    <source>
        <dbReference type="EMBL" id="KAF0723001.1"/>
    </source>
</evidence>
<feature type="domain" description="HTH CENPB-type" evidence="6">
    <location>
        <begin position="59"/>
        <end position="135"/>
    </location>
</feature>
<accession>A0A6G0W7B6</accession>
<dbReference type="OrthoDB" id="6613864at2759"/>
<dbReference type="EMBL" id="VUJU01009015">
    <property type="protein sequence ID" value="KAF0723001.1"/>
    <property type="molecule type" value="Genomic_DNA"/>
</dbReference>
<dbReference type="InterPro" id="IPR006600">
    <property type="entry name" value="HTH_CenpB_DNA-bd_dom"/>
</dbReference>
<dbReference type="SUPFAM" id="SSF46689">
    <property type="entry name" value="Homeodomain-like"/>
    <property type="match status" value="2"/>
</dbReference>
<dbReference type="PANTHER" id="PTHR19303:SF73">
    <property type="entry name" value="PROTEIN PDC2"/>
    <property type="match status" value="1"/>
</dbReference>
<organism evidence="7 8">
    <name type="scientific">Aphis craccivora</name>
    <name type="common">Cowpea aphid</name>
    <dbReference type="NCBI Taxonomy" id="307492"/>
    <lineage>
        <taxon>Eukaryota</taxon>
        <taxon>Metazoa</taxon>
        <taxon>Ecdysozoa</taxon>
        <taxon>Arthropoda</taxon>
        <taxon>Hexapoda</taxon>
        <taxon>Insecta</taxon>
        <taxon>Pterygota</taxon>
        <taxon>Neoptera</taxon>
        <taxon>Paraneoptera</taxon>
        <taxon>Hemiptera</taxon>
        <taxon>Sternorrhyncha</taxon>
        <taxon>Aphidomorpha</taxon>
        <taxon>Aphidoidea</taxon>
        <taxon>Aphididae</taxon>
        <taxon>Aphidini</taxon>
        <taxon>Aphis</taxon>
        <taxon>Aphis</taxon>
    </lineage>
</organism>
<evidence type="ECO:0000313" key="8">
    <source>
        <dbReference type="Proteomes" id="UP000478052"/>
    </source>
</evidence>
<comment type="caution">
    <text evidence="7">The sequence shown here is derived from an EMBL/GenBank/DDBJ whole genome shotgun (WGS) entry which is preliminary data.</text>
</comment>
<dbReference type="AlphaFoldDB" id="A0A6G0W7B6"/>
<evidence type="ECO:0000259" key="5">
    <source>
        <dbReference type="PROSITE" id="PS50960"/>
    </source>
</evidence>
<evidence type="ECO:0000256" key="4">
    <source>
        <dbReference type="PROSITE-ProRule" id="PRU00320"/>
    </source>
</evidence>
<dbReference type="GO" id="GO:0005634">
    <property type="term" value="C:nucleus"/>
    <property type="evidence" value="ECO:0007669"/>
    <property type="project" value="UniProtKB-SubCell"/>
</dbReference>
<keyword evidence="2 4" id="KW-0238">DNA-binding</keyword>
<feature type="DNA-binding region" description="H-T-H motif" evidence="4">
    <location>
        <begin position="25"/>
        <end position="45"/>
    </location>
</feature>
<comment type="subcellular location">
    <subcellularLocation>
        <location evidence="1 4">Nucleus</location>
    </subcellularLocation>
</comment>
<dbReference type="PROSITE" id="PS50960">
    <property type="entry name" value="HTH_PSQ"/>
    <property type="match status" value="1"/>
</dbReference>
<proteinExistence type="predicted"/>
<name>A0A6G0W7B6_APHCR</name>
<keyword evidence="3 4" id="KW-0539">Nucleus</keyword>
<dbReference type="PANTHER" id="PTHR19303">
    <property type="entry name" value="TRANSPOSON"/>
    <property type="match status" value="1"/>
</dbReference>
<sequence>MNKRKNFSVEEKAHIIFRLDNNEKNSNIATEFGVSHSTISTIWKNRDKIKREFECERYNVKKIRGSDHEDIDNALLKWFKTQRSFNTSINRPILQEKANDLAKLLVNGESASVNLEETTKWMEMVWPKLREGYDDAEIYNCDETGLFFKMLPDKTFKFKGETYSGGEMFKDRLTVLVCANMTGTSKKNLFVVEKSKTPRCFKNIKSLPVIYEANKRARMTSELWDKFLQKWDSELKRKGEKFLLLVDNWPSQSKLNDLHCIKLVFLPPNCTSVLQQMDQGIIKCLKTKFRKFRNYKNCFSHAGFLTTVQSSSTSLNIQENNFDYPNFENFVDIDTEVATTGILSDEDIVNTISKPNEEEEEEEEITDEDNDYLTVDEAYKSLENIVNFSLLNNIDLNQNFNSLKLTIQNMLLNDRSKQLKITDFLK</sequence>
<reference evidence="7 8" key="1">
    <citation type="submission" date="2019-08" db="EMBL/GenBank/DDBJ databases">
        <title>Whole genome of Aphis craccivora.</title>
        <authorList>
            <person name="Voronova N.V."/>
            <person name="Shulinski R.S."/>
            <person name="Bandarenka Y.V."/>
            <person name="Zhorov D.G."/>
            <person name="Warner D."/>
        </authorList>
    </citation>
    <scope>NUCLEOTIDE SEQUENCE [LARGE SCALE GENOMIC DNA]</scope>
    <source>
        <strain evidence="7">180601</strain>
        <tissue evidence="7">Whole Body</tissue>
    </source>
</reference>
<dbReference type="Pfam" id="PF03184">
    <property type="entry name" value="DDE_1"/>
    <property type="match status" value="1"/>
</dbReference>
<dbReference type="PROSITE" id="PS51253">
    <property type="entry name" value="HTH_CENPB"/>
    <property type="match status" value="1"/>
</dbReference>
<dbReference type="Pfam" id="PF04218">
    <property type="entry name" value="CENP-B_N"/>
    <property type="match status" value="1"/>
</dbReference>
<dbReference type="Proteomes" id="UP000478052">
    <property type="component" value="Unassembled WGS sequence"/>
</dbReference>
<gene>
    <name evidence="7" type="ORF">FWK35_00020389</name>
</gene>